<protein>
    <recommendedName>
        <fullName evidence="3">Rna-directed dna polymerase from mobile element jockey-like</fullName>
    </recommendedName>
</protein>
<reference evidence="2" key="2">
    <citation type="submission" date="2017-12" db="EMBL/GenBank/DDBJ databases">
        <title>Genome sequence of the Bar-tailed Godwit (Limosa lapponica baueri).</title>
        <authorList>
            <person name="Lima N.C.B."/>
            <person name="Parody-Merino A.M."/>
            <person name="Battley P.F."/>
            <person name="Fidler A.E."/>
            <person name="Prosdocimi F."/>
        </authorList>
    </citation>
    <scope>NUCLEOTIDE SEQUENCE [LARGE SCALE GENOMIC DNA]</scope>
</reference>
<gene>
    <name evidence="1" type="ORF">llap_3043</name>
</gene>
<evidence type="ECO:0008006" key="3">
    <source>
        <dbReference type="Google" id="ProtNLM"/>
    </source>
</evidence>
<dbReference type="Proteomes" id="UP000233556">
    <property type="component" value="Unassembled WGS sequence"/>
</dbReference>
<name>A0A2I0UKS2_LIMLA</name>
<sequence length="93" mass="10199">MSGILQGSVLGPVLFDIFINGIDSGIECTLNKFADGTKQSGAVDSLEGRDATQRGLARLEQWAHLNPMKFIKAKYKVLHLGQGNSQYQYRLGD</sequence>
<dbReference type="OrthoDB" id="416454at2759"/>
<accession>A0A2I0UKS2</accession>
<dbReference type="EMBL" id="KZ505702">
    <property type="protein sequence ID" value="PKU46655.1"/>
    <property type="molecule type" value="Genomic_DNA"/>
</dbReference>
<dbReference type="AlphaFoldDB" id="A0A2I0UKS2"/>
<evidence type="ECO:0000313" key="1">
    <source>
        <dbReference type="EMBL" id="PKU46655.1"/>
    </source>
</evidence>
<evidence type="ECO:0000313" key="2">
    <source>
        <dbReference type="Proteomes" id="UP000233556"/>
    </source>
</evidence>
<dbReference type="PANTHER" id="PTHR33332">
    <property type="entry name" value="REVERSE TRANSCRIPTASE DOMAIN-CONTAINING PROTEIN"/>
    <property type="match status" value="1"/>
</dbReference>
<proteinExistence type="predicted"/>
<keyword evidence="2" id="KW-1185">Reference proteome</keyword>
<reference evidence="2" key="1">
    <citation type="submission" date="2017-11" db="EMBL/GenBank/DDBJ databases">
        <authorList>
            <person name="Lima N.C."/>
            <person name="Parody-Merino A.M."/>
            <person name="Battley P.F."/>
            <person name="Fidler A.E."/>
            <person name="Prosdocimi F."/>
        </authorList>
    </citation>
    <scope>NUCLEOTIDE SEQUENCE [LARGE SCALE GENOMIC DNA]</scope>
</reference>
<organism evidence="1 2">
    <name type="scientific">Limosa lapponica baueri</name>
    <dbReference type="NCBI Taxonomy" id="1758121"/>
    <lineage>
        <taxon>Eukaryota</taxon>
        <taxon>Metazoa</taxon>
        <taxon>Chordata</taxon>
        <taxon>Craniata</taxon>
        <taxon>Vertebrata</taxon>
        <taxon>Euteleostomi</taxon>
        <taxon>Archelosauria</taxon>
        <taxon>Archosauria</taxon>
        <taxon>Dinosauria</taxon>
        <taxon>Saurischia</taxon>
        <taxon>Theropoda</taxon>
        <taxon>Coelurosauria</taxon>
        <taxon>Aves</taxon>
        <taxon>Neognathae</taxon>
        <taxon>Neoaves</taxon>
        <taxon>Charadriiformes</taxon>
        <taxon>Scolopacidae</taxon>
        <taxon>Limosa</taxon>
    </lineage>
</organism>